<reference evidence="2 3" key="1">
    <citation type="submission" date="2016-10" db="EMBL/GenBank/DDBJ databases">
        <authorList>
            <person name="de Groot N.N."/>
        </authorList>
    </citation>
    <scope>NUCLEOTIDE SEQUENCE [LARGE SCALE GENOMIC DNA]</scope>
    <source>
        <strain evidence="2 3">DSM 8537</strain>
    </source>
</reference>
<dbReference type="OrthoDB" id="7874037at2"/>
<organism evidence="2 3">
    <name type="scientific">Paracoccus aminovorans</name>
    <dbReference type="NCBI Taxonomy" id="34004"/>
    <lineage>
        <taxon>Bacteria</taxon>
        <taxon>Pseudomonadati</taxon>
        <taxon>Pseudomonadota</taxon>
        <taxon>Alphaproteobacteria</taxon>
        <taxon>Rhodobacterales</taxon>
        <taxon>Paracoccaceae</taxon>
        <taxon>Paracoccus</taxon>
    </lineage>
</organism>
<feature type="region of interest" description="Disordered" evidence="1">
    <location>
        <begin position="1"/>
        <end position="82"/>
    </location>
</feature>
<dbReference type="EMBL" id="FOPU01000064">
    <property type="protein sequence ID" value="SFI07574.1"/>
    <property type="molecule type" value="Genomic_DNA"/>
</dbReference>
<keyword evidence="3" id="KW-1185">Reference proteome</keyword>
<dbReference type="Proteomes" id="UP000183635">
    <property type="component" value="Unassembled WGS sequence"/>
</dbReference>
<dbReference type="AlphaFoldDB" id="A0A1I3F8N3"/>
<name>A0A1I3F8N3_9RHOB</name>
<sequence>MSKNTKGTSGGMASKAGSILGNPNASATARSLAGSALAQAGTDKQTGARMEDRASQVLSSPKYSATTKSLAGSVLSQSNKKR</sequence>
<protein>
    <submittedName>
        <fullName evidence="2">Uncharacterized protein</fullName>
    </submittedName>
</protein>
<feature type="compositionally biased region" description="Polar residues" evidence="1">
    <location>
        <begin position="56"/>
        <end position="82"/>
    </location>
</feature>
<dbReference type="RefSeq" id="WP_074971137.1">
    <property type="nucleotide sequence ID" value="NZ_CBCRYP010000075.1"/>
</dbReference>
<proteinExistence type="predicted"/>
<gene>
    <name evidence="2" type="ORF">SAMN04488021_16413</name>
</gene>
<evidence type="ECO:0000313" key="3">
    <source>
        <dbReference type="Proteomes" id="UP000183635"/>
    </source>
</evidence>
<evidence type="ECO:0000256" key="1">
    <source>
        <dbReference type="SAM" id="MobiDB-lite"/>
    </source>
</evidence>
<evidence type="ECO:0000313" key="2">
    <source>
        <dbReference type="EMBL" id="SFI07574.1"/>
    </source>
</evidence>
<accession>A0A1I3F8N3</accession>